<name>A0A0R1XE59_9LACO</name>
<dbReference type="PROSITE" id="PS00211">
    <property type="entry name" value="ABC_TRANSPORTER_1"/>
    <property type="match status" value="1"/>
</dbReference>
<organism evidence="5 6">
    <name type="scientific">Schleiferilactobacillus harbinensis DSM 16991</name>
    <dbReference type="NCBI Taxonomy" id="1122147"/>
    <lineage>
        <taxon>Bacteria</taxon>
        <taxon>Bacillati</taxon>
        <taxon>Bacillota</taxon>
        <taxon>Bacilli</taxon>
        <taxon>Lactobacillales</taxon>
        <taxon>Lactobacillaceae</taxon>
        <taxon>Schleiferilactobacillus</taxon>
    </lineage>
</organism>
<dbReference type="PROSITE" id="PS50893">
    <property type="entry name" value="ABC_TRANSPORTER_2"/>
    <property type="match status" value="1"/>
</dbReference>
<dbReference type="PANTHER" id="PTHR42939">
    <property type="entry name" value="ABC TRANSPORTER ATP-BINDING PROTEIN ALBC-RELATED"/>
    <property type="match status" value="1"/>
</dbReference>
<dbReference type="EMBL" id="AZFW01000032">
    <property type="protein sequence ID" value="KRM28322.1"/>
    <property type="molecule type" value="Genomic_DNA"/>
</dbReference>
<dbReference type="SMART" id="SM00382">
    <property type="entry name" value="AAA"/>
    <property type="match status" value="1"/>
</dbReference>
<comment type="caution">
    <text evidence="5">The sequence shown here is derived from an EMBL/GenBank/DDBJ whole genome shotgun (WGS) entry which is preliminary data.</text>
</comment>
<evidence type="ECO:0000313" key="6">
    <source>
        <dbReference type="Proteomes" id="UP000050949"/>
    </source>
</evidence>
<dbReference type="Proteomes" id="UP000050949">
    <property type="component" value="Unassembled WGS sequence"/>
</dbReference>
<evidence type="ECO:0000256" key="2">
    <source>
        <dbReference type="ARBA" id="ARBA00022741"/>
    </source>
</evidence>
<keyword evidence="1" id="KW-0813">Transport</keyword>
<reference evidence="5 6" key="1">
    <citation type="journal article" date="2015" name="Genome Announc.">
        <title>Expanding the biotechnology potential of lactobacilli through comparative genomics of 213 strains and associated genera.</title>
        <authorList>
            <person name="Sun Z."/>
            <person name="Harris H.M."/>
            <person name="McCann A."/>
            <person name="Guo C."/>
            <person name="Argimon S."/>
            <person name="Zhang W."/>
            <person name="Yang X."/>
            <person name="Jeffery I.B."/>
            <person name="Cooney J.C."/>
            <person name="Kagawa T.F."/>
            <person name="Liu W."/>
            <person name="Song Y."/>
            <person name="Salvetti E."/>
            <person name="Wrobel A."/>
            <person name="Rasinkangas P."/>
            <person name="Parkhill J."/>
            <person name="Rea M.C."/>
            <person name="O'Sullivan O."/>
            <person name="Ritari J."/>
            <person name="Douillard F.P."/>
            <person name="Paul Ross R."/>
            <person name="Yang R."/>
            <person name="Briner A.E."/>
            <person name="Felis G.E."/>
            <person name="de Vos W.M."/>
            <person name="Barrangou R."/>
            <person name="Klaenhammer T.R."/>
            <person name="Caufield P.W."/>
            <person name="Cui Y."/>
            <person name="Zhang H."/>
            <person name="O'Toole P.W."/>
        </authorList>
    </citation>
    <scope>NUCLEOTIDE SEQUENCE [LARGE SCALE GENOMIC DNA]</scope>
    <source>
        <strain evidence="5 6">DSM 16991</strain>
    </source>
</reference>
<dbReference type="PANTHER" id="PTHR42939:SF1">
    <property type="entry name" value="ABC TRANSPORTER ATP-BINDING PROTEIN ALBC-RELATED"/>
    <property type="match status" value="1"/>
</dbReference>
<evidence type="ECO:0000256" key="1">
    <source>
        <dbReference type="ARBA" id="ARBA00022448"/>
    </source>
</evidence>
<dbReference type="InterPro" id="IPR027417">
    <property type="entry name" value="P-loop_NTPase"/>
</dbReference>
<keyword evidence="2" id="KW-0547">Nucleotide-binding</keyword>
<evidence type="ECO:0000313" key="5">
    <source>
        <dbReference type="EMBL" id="KRM28322.1"/>
    </source>
</evidence>
<dbReference type="GO" id="GO:0005524">
    <property type="term" value="F:ATP binding"/>
    <property type="evidence" value="ECO:0007669"/>
    <property type="project" value="UniProtKB-KW"/>
</dbReference>
<dbReference type="Pfam" id="PF00005">
    <property type="entry name" value="ABC_tran"/>
    <property type="match status" value="1"/>
</dbReference>
<dbReference type="CDD" id="cd03230">
    <property type="entry name" value="ABC_DR_subfamily_A"/>
    <property type="match status" value="1"/>
</dbReference>
<dbReference type="SUPFAM" id="SSF52540">
    <property type="entry name" value="P-loop containing nucleoside triphosphate hydrolases"/>
    <property type="match status" value="1"/>
</dbReference>
<dbReference type="Gene3D" id="3.40.50.300">
    <property type="entry name" value="P-loop containing nucleotide triphosphate hydrolases"/>
    <property type="match status" value="1"/>
</dbReference>
<dbReference type="eggNOG" id="COG1131">
    <property type="taxonomic scope" value="Bacteria"/>
</dbReference>
<dbReference type="InterPro" id="IPR003439">
    <property type="entry name" value="ABC_transporter-like_ATP-bd"/>
</dbReference>
<protein>
    <submittedName>
        <fullName evidence="5">Abc transporter atp-binding protein</fullName>
    </submittedName>
</protein>
<dbReference type="GO" id="GO:0016887">
    <property type="term" value="F:ATP hydrolysis activity"/>
    <property type="evidence" value="ECO:0007669"/>
    <property type="project" value="InterPro"/>
</dbReference>
<dbReference type="PATRIC" id="fig|1122147.4.peg.1853"/>
<dbReference type="OrthoDB" id="2365508at2"/>
<dbReference type="AlphaFoldDB" id="A0A0R1XE59"/>
<evidence type="ECO:0000256" key="3">
    <source>
        <dbReference type="ARBA" id="ARBA00022840"/>
    </source>
</evidence>
<sequence length="239" mass="26770">MFILTDSIFQIQNLSFAYHRQVIYGQANLTLTDPGVYGLIGPNGSGKSTLFNLITRLLRPAKGTISLDGTVLTPARVFASVAYAQDSSVLYPYLTGRDHLRFVAKQHGVARERIKLLSDELEVTDFIDRRVARLSLGQKQRLLIALALLPESRLLLMDEPLNGLDPDSVIIIRDLLEAFKTSDQIVIVSSHNLDELDKVTDRLIFKVDHGLSLETVAEGAEARYAKLYRHPRKKLVHHA</sequence>
<dbReference type="InterPro" id="IPR003593">
    <property type="entry name" value="AAA+_ATPase"/>
</dbReference>
<feature type="domain" description="ABC transporter" evidence="4">
    <location>
        <begin position="9"/>
        <end position="233"/>
    </location>
</feature>
<accession>A0A0R1XE59</accession>
<dbReference type="InterPro" id="IPR051782">
    <property type="entry name" value="ABC_Transporter_VariousFunc"/>
</dbReference>
<gene>
    <name evidence="5" type="ORF">FC91_GL001785</name>
</gene>
<evidence type="ECO:0000259" key="4">
    <source>
        <dbReference type="PROSITE" id="PS50893"/>
    </source>
</evidence>
<keyword evidence="3 5" id="KW-0067">ATP-binding</keyword>
<proteinExistence type="predicted"/>
<dbReference type="InterPro" id="IPR017871">
    <property type="entry name" value="ABC_transporter-like_CS"/>
</dbReference>